<evidence type="ECO:0000313" key="5">
    <source>
        <dbReference type="EMBL" id="EET06997.1"/>
    </source>
</evidence>
<evidence type="ECO:0000256" key="3">
    <source>
        <dbReference type="RuleBase" id="RU003476"/>
    </source>
</evidence>
<evidence type="ECO:0000259" key="4">
    <source>
        <dbReference type="PROSITE" id="PS51462"/>
    </source>
</evidence>
<dbReference type="EMBL" id="CM000832">
    <property type="protein sequence ID" value="EET06997.1"/>
    <property type="molecule type" value="Genomic_DNA"/>
</dbReference>
<dbReference type="RefSeq" id="WP_004522992.1">
    <property type="nucleotide sequence ID" value="NZ_CM000832.1"/>
</dbReference>
<dbReference type="GeneID" id="93058855"/>
<comment type="cofactor">
    <cofactor evidence="1">
        <name>Mg(2+)</name>
        <dbReference type="ChEBI" id="CHEBI:18420"/>
    </cofactor>
</comment>
<evidence type="ECO:0000256" key="2">
    <source>
        <dbReference type="ARBA" id="ARBA00022801"/>
    </source>
</evidence>
<dbReference type="PRINTS" id="PR00502">
    <property type="entry name" value="NUDIXFAMILY"/>
</dbReference>
<dbReference type="GO" id="GO:0047631">
    <property type="term" value="F:ADP-ribose diphosphatase activity"/>
    <property type="evidence" value="ECO:0007669"/>
    <property type="project" value="UniProtKB-EC"/>
</dbReference>
<dbReference type="PROSITE" id="PS51462">
    <property type="entry name" value="NUDIX"/>
    <property type="match status" value="1"/>
</dbReference>
<evidence type="ECO:0000256" key="1">
    <source>
        <dbReference type="ARBA" id="ARBA00001946"/>
    </source>
</evidence>
<organism evidence="5">
    <name type="scientific">Burkholderia pseudomallei 1710a</name>
    <dbReference type="NCBI Taxonomy" id="320371"/>
    <lineage>
        <taxon>Bacteria</taxon>
        <taxon>Pseudomonadati</taxon>
        <taxon>Pseudomonadota</taxon>
        <taxon>Betaproteobacteria</taxon>
        <taxon>Burkholderiales</taxon>
        <taxon>Burkholderiaceae</taxon>
        <taxon>Burkholderia</taxon>
        <taxon>pseudomallei group</taxon>
    </lineage>
</organism>
<proteinExistence type="inferred from homology"/>
<dbReference type="AlphaFoldDB" id="A0A0E1WBS5"/>
<name>A0A0E1WBS5_BURPE</name>
<dbReference type="InterPro" id="IPR015797">
    <property type="entry name" value="NUDIX_hydrolase-like_dom_sf"/>
</dbReference>
<keyword evidence="2 3" id="KW-0378">Hydrolase</keyword>
<dbReference type="PANTHER" id="PTHR43046:SF14">
    <property type="entry name" value="MUTT_NUDIX FAMILY PROTEIN"/>
    <property type="match status" value="1"/>
</dbReference>
<dbReference type="Pfam" id="PF00293">
    <property type="entry name" value="NUDIX"/>
    <property type="match status" value="1"/>
</dbReference>
<reference evidence="5" key="1">
    <citation type="submission" date="2009-05" db="EMBL/GenBank/DDBJ databases">
        <authorList>
            <person name="Harkins D.M."/>
            <person name="DeShazer D."/>
            <person name="Woods D.E."/>
            <person name="Brinkac L.M."/>
            <person name="Brown K.A."/>
            <person name="Hung G.C."/>
            <person name="Tuanyok A."/>
            <person name="Zhang B."/>
            <person name="Nierman W.C."/>
        </authorList>
    </citation>
    <scope>NUCLEOTIDE SEQUENCE [LARGE SCALE GENOMIC DNA]</scope>
    <source>
        <strain evidence="5">1710a</strain>
    </source>
</reference>
<dbReference type="EC" id="3.6.1.13" evidence="5"/>
<dbReference type="HOGENOM" id="CLU_037162_20_6_4"/>
<dbReference type="SUPFAM" id="SSF55811">
    <property type="entry name" value="Nudix"/>
    <property type="match status" value="1"/>
</dbReference>
<dbReference type="Proteomes" id="UP000001812">
    <property type="component" value="Chromosome I"/>
</dbReference>
<dbReference type="InterPro" id="IPR000086">
    <property type="entry name" value="NUDIX_hydrolase_dom"/>
</dbReference>
<dbReference type="Gene3D" id="3.90.79.10">
    <property type="entry name" value="Nucleoside Triphosphate Pyrophosphohydrolase"/>
    <property type="match status" value="1"/>
</dbReference>
<accession>A0A0E1WBS5</accession>
<dbReference type="PANTHER" id="PTHR43046">
    <property type="entry name" value="GDP-MANNOSE MANNOSYL HYDROLASE"/>
    <property type="match status" value="1"/>
</dbReference>
<feature type="domain" description="Nudix hydrolase" evidence="4">
    <location>
        <begin position="6"/>
        <end position="135"/>
    </location>
</feature>
<comment type="similarity">
    <text evidence="3">Belongs to the Nudix hydrolase family.</text>
</comment>
<dbReference type="InterPro" id="IPR020084">
    <property type="entry name" value="NUDIX_hydrolase_CS"/>
</dbReference>
<dbReference type="SMR" id="A0A0E1WBS5"/>
<dbReference type="PROSITE" id="PS00893">
    <property type="entry name" value="NUDIX_BOX"/>
    <property type="match status" value="1"/>
</dbReference>
<sequence>MQHTEQPRVGCGAAIVRDGRILLIKRKRAPEAGCWGLPGGKVDWLEPVERAVCREIEEELGIALERATLLCVVDHIDAANGEHWVAPVYLAHAFSGEPRVVEPDRHEALGWFALDDLPQPLTHATRIALEQVTRAA</sequence>
<gene>
    <name evidence="5" type="primary">nudF_1</name>
    <name evidence="5" type="ORF">BURPS1710A_0630</name>
</gene>
<dbReference type="CDD" id="cd04679">
    <property type="entry name" value="NUDIX_MutT_Nudt1"/>
    <property type="match status" value="1"/>
</dbReference>
<dbReference type="InterPro" id="IPR020476">
    <property type="entry name" value="Nudix_hydrolase"/>
</dbReference>
<protein>
    <submittedName>
        <fullName evidence="5">ADP-ribose pyrophosphatase</fullName>
        <ecNumber evidence="5">3.6.1.13</ecNumber>
    </submittedName>
</protein>